<keyword evidence="1" id="KW-0597">Phosphoprotein</keyword>
<sequence>MSLSTSPTEAAGRSIVNFDTEDDLRLALMNMNIASREDCAEHRDAADDERMDDTAAAEDDAEEVSLDDDWDWTLTNYDAETTEPQTIAKEVQRLRVLQSYQIVGAEREEAFDRLCDLGARVFDVPLTFVVLIDIGRQWFASQHGLGDSRDGPRNLAFCRYTIMHKEDMLIVNDCTKDYRFRDSVYVTGEAHLRFYAGVPLLSPEGHRLGTYCIVDTKPWHNGMTDAQKANLKDFAAMAMKAMVDRREIKQKVNRDASQLVASAAHDLITPLTGMRQTLKTLQADEGLQKQLELRHKKSLATTMATADMMQQICTTTLQHLEETEHSLATSNTCEKKQDKAKPSSGTNTALLTSGNDDGTASSACVDVKECMQRLHGIIDPLPKRVPVIFSVEPDVPLHIMSDDVKILRASLNLLSSACSKTFHGQIQFRVFQRLGQLVFECEDSRPAATAVVAADHDCLHNKCGTTAMEQEMSTLGLNSLASQVSALGGKYGYRSHGLSPQSIDSKGRPKKGAYFWFSIPIKEADASMMMQPPAPAVVSPITDANKCTTTTHVEQEVLSSTIHPIEMKQARSAATVTGSSSSSSETPKNSAAAAHKMDIAMTTEDSSSKPTRYRRALVIEDSTVVRKSIARALSKKGYEVFQAVDGVEGLAELQDKIFDVTFCDFMMPNLSGPQCVQHYRQWEQKHRPQFSQYIIGMSAYANEADISMGLAAGMNEYRAKPMTTKVIGELCTGQAVQKLSAILDKIPMRRNQFVFPDSDKNWGRSPPDEAMDKLMSNTPTPRRTTNTRGRDDMEVEVKSGGQGDMRSSKRLKLTELVSRANVIPEKVCLLGTKQSMTKADAFARNMDALGWKIVTVNERNEVLQLLKANRWGAVLLFDDLQLSEGGFVAKFREWEKASRTDRQDNVFLVRGCGTYSGGSSTGDIPSGFDGELDRSLLWEQIKHALALAQGNMKPPTIVHDTNWNVVRS</sequence>
<comment type="caution">
    <text evidence="4">The sequence shown here is derived from an EMBL/GenBank/DDBJ whole genome shotgun (WGS) entry which is preliminary data.</text>
</comment>
<organism evidence="4 5">
    <name type="scientific">Seminavis robusta</name>
    <dbReference type="NCBI Taxonomy" id="568900"/>
    <lineage>
        <taxon>Eukaryota</taxon>
        <taxon>Sar</taxon>
        <taxon>Stramenopiles</taxon>
        <taxon>Ochrophyta</taxon>
        <taxon>Bacillariophyta</taxon>
        <taxon>Bacillariophyceae</taxon>
        <taxon>Bacillariophycidae</taxon>
        <taxon>Naviculales</taxon>
        <taxon>Naviculaceae</taxon>
        <taxon>Seminavis</taxon>
    </lineage>
</organism>
<dbReference type="InterPro" id="IPR001789">
    <property type="entry name" value="Sig_transdc_resp-reg_receiver"/>
</dbReference>
<keyword evidence="5" id="KW-1185">Reference proteome</keyword>
<dbReference type="OrthoDB" id="303614at2759"/>
<dbReference type="InterPro" id="IPR029016">
    <property type="entry name" value="GAF-like_dom_sf"/>
</dbReference>
<proteinExistence type="predicted"/>
<evidence type="ECO:0000313" key="5">
    <source>
        <dbReference type="Proteomes" id="UP001153069"/>
    </source>
</evidence>
<accession>A0A9N8HCQ3</accession>
<evidence type="ECO:0000256" key="1">
    <source>
        <dbReference type="PROSITE-ProRule" id="PRU00169"/>
    </source>
</evidence>
<dbReference type="CDD" id="cd17546">
    <property type="entry name" value="REC_hyHK_CKI1_RcsC-like"/>
    <property type="match status" value="1"/>
</dbReference>
<dbReference type="PROSITE" id="PS50110">
    <property type="entry name" value="RESPONSE_REGULATORY"/>
    <property type="match status" value="1"/>
</dbReference>
<feature type="compositionally biased region" description="Polar residues" evidence="2">
    <location>
        <begin position="343"/>
        <end position="354"/>
    </location>
</feature>
<evidence type="ECO:0000256" key="2">
    <source>
        <dbReference type="SAM" id="MobiDB-lite"/>
    </source>
</evidence>
<feature type="compositionally biased region" description="Acidic residues" evidence="2">
    <location>
        <begin position="46"/>
        <end position="62"/>
    </location>
</feature>
<dbReference type="CDD" id="cd00082">
    <property type="entry name" value="HisKA"/>
    <property type="match status" value="1"/>
</dbReference>
<dbReference type="SMART" id="SM00448">
    <property type="entry name" value="REC"/>
    <property type="match status" value="1"/>
</dbReference>
<feature type="compositionally biased region" description="Low complexity" evidence="2">
    <location>
        <begin position="570"/>
        <end position="592"/>
    </location>
</feature>
<dbReference type="Proteomes" id="UP001153069">
    <property type="component" value="Unassembled WGS sequence"/>
</dbReference>
<dbReference type="InterPro" id="IPR036097">
    <property type="entry name" value="HisK_dim/P_sf"/>
</dbReference>
<dbReference type="Gene3D" id="3.30.450.40">
    <property type="match status" value="1"/>
</dbReference>
<dbReference type="PANTHER" id="PTHR43102:SF2">
    <property type="entry name" value="GAF DOMAIN-CONTAINING PROTEIN"/>
    <property type="match status" value="1"/>
</dbReference>
<dbReference type="Gene3D" id="3.40.50.2300">
    <property type="match status" value="1"/>
</dbReference>
<feature type="region of interest" description="Disordered" evidence="2">
    <location>
        <begin position="328"/>
        <end position="354"/>
    </location>
</feature>
<feature type="domain" description="Response regulatory" evidence="3">
    <location>
        <begin position="615"/>
        <end position="735"/>
    </location>
</feature>
<dbReference type="SUPFAM" id="SSF52172">
    <property type="entry name" value="CheY-like"/>
    <property type="match status" value="1"/>
</dbReference>
<dbReference type="AlphaFoldDB" id="A0A9N8HCQ3"/>
<feature type="compositionally biased region" description="Basic and acidic residues" evidence="2">
    <location>
        <begin position="757"/>
        <end position="772"/>
    </location>
</feature>
<feature type="region of interest" description="Disordered" evidence="2">
    <location>
        <begin position="569"/>
        <end position="608"/>
    </location>
</feature>
<name>A0A9N8HCQ3_9STRA</name>
<feature type="region of interest" description="Disordered" evidence="2">
    <location>
        <begin position="757"/>
        <end position="788"/>
    </location>
</feature>
<protein>
    <submittedName>
        <fullName evidence="4">GAF</fullName>
    </submittedName>
</protein>
<dbReference type="SUPFAM" id="SSF55781">
    <property type="entry name" value="GAF domain-like"/>
    <property type="match status" value="1"/>
</dbReference>
<dbReference type="SUPFAM" id="SSF47384">
    <property type="entry name" value="Homodimeric domain of signal transducing histidine kinase"/>
    <property type="match status" value="1"/>
</dbReference>
<evidence type="ECO:0000313" key="4">
    <source>
        <dbReference type="EMBL" id="CAB9510143.1"/>
    </source>
</evidence>
<reference evidence="4" key="1">
    <citation type="submission" date="2020-06" db="EMBL/GenBank/DDBJ databases">
        <authorList>
            <consortium name="Plant Systems Biology data submission"/>
        </authorList>
    </citation>
    <scope>NUCLEOTIDE SEQUENCE</scope>
    <source>
        <strain evidence="4">D6</strain>
    </source>
</reference>
<feature type="compositionally biased region" description="Low complexity" evidence="2">
    <location>
        <begin position="777"/>
        <end position="787"/>
    </location>
</feature>
<evidence type="ECO:0000259" key="3">
    <source>
        <dbReference type="PROSITE" id="PS50110"/>
    </source>
</evidence>
<dbReference type="InterPro" id="IPR011006">
    <property type="entry name" value="CheY-like_superfamily"/>
</dbReference>
<feature type="modified residue" description="4-aspartylphosphate" evidence="1">
    <location>
        <position position="664"/>
    </location>
</feature>
<dbReference type="Pfam" id="PF00072">
    <property type="entry name" value="Response_reg"/>
    <property type="match status" value="1"/>
</dbReference>
<gene>
    <name evidence="4" type="ORF">SEMRO_423_G139710.1</name>
</gene>
<feature type="region of interest" description="Disordered" evidence="2">
    <location>
        <begin position="43"/>
        <end position="62"/>
    </location>
</feature>
<dbReference type="GO" id="GO:0000155">
    <property type="term" value="F:phosphorelay sensor kinase activity"/>
    <property type="evidence" value="ECO:0007669"/>
    <property type="project" value="InterPro"/>
</dbReference>
<dbReference type="PANTHER" id="PTHR43102">
    <property type="entry name" value="SLR1143 PROTEIN"/>
    <property type="match status" value="1"/>
</dbReference>
<dbReference type="EMBL" id="CAICTM010000422">
    <property type="protein sequence ID" value="CAB9510143.1"/>
    <property type="molecule type" value="Genomic_DNA"/>
</dbReference>
<dbReference type="InterPro" id="IPR036890">
    <property type="entry name" value="HATPase_C_sf"/>
</dbReference>
<dbReference type="Gene3D" id="3.30.565.10">
    <property type="entry name" value="Histidine kinase-like ATPase, C-terminal domain"/>
    <property type="match status" value="1"/>
</dbReference>
<dbReference type="InterPro" id="IPR003661">
    <property type="entry name" value="HisK_dim/P_dom"/>
</dbReference>